<comment type="caution">
    <text evidence="10">The sequence shown here is derived from an EMBL/GenBank/DDBJ whole genome shotgun (WGS) entry which is preliminary data.</text>
</comment>
<dbReference type="PROSITE" id="PS51847">
    <property type="entry name" value="SMP"/>
    <property type="match status" value="1"/>
</dbReference>
<feature type="domain" description="SMP-LTD" evidence="9">
    <location>
        <begin position="184"/>
        <end position="386"/>
    </location>
</feature>
<gene>
    <name evidence="10" type="ORF">ZIOFF_012448</name>
</gene>
<keyword evidence="5 7" id="KW-0472">Membrane</keyword>
<evidence type="ECO:0000256" key="6">
    <source>
        <dbReference type="SAM" id="MobiDB-lite"/>
    </source>
</evidence>
<dbReference type="CDD" id="cd00030">
    <property type="entry name" value="C2"/>
    <property type="match status" value="1"/>
</dbReference>
<dbReference type="PANTHER" id="PTHR47261">
    <property type="entry name" value="CALCIUM-DEPENDENT LIPID-BINDING (CALB DOMAIN) FAMILY PROTEIN"/>
    <property type="match status" value="1"/>
</dbReference>
<sequence length="725" mass="81386">MSPPQDFLVLPQICFGTGLLLPCRSGDGIQGLHRLRLSTRRWRCGAVIASAENSNPRLNVDFLNSTKRTSKAHKTLVSRQLENGLADGESDPSRSMQLASGFASYEEDPLVGKLRTQLGVLHPIPTPPINRNIIGFFVFFFFVGVAFDKVWTSRKKKTQRDVENGTWPQVPTSFSMFFEKDLQRKESVEWVNMVLVKLWKVYRSGIENWIIGLLQPVIDNLKKPSYVQRVEIKQFSLGDEPLSVRNVERRTSRRVNDLQYQIGLRYTGGARMLLSLTLKFGIIPIVVPVGIRDFDIDGELWVKLRLIPTEPWIGAVSWAFVSLPKIKFELSPFRLFNLMGNHNMMPFLLPNVSLFFLCMYLLILLQQFLYSHCEHIQPSFPYCIKNSKLRSFMTSFLTKLLTEDLPRLFVRPKKIVLDFQKGTALVPVPVNFKTEDIQEGNKDFVGELSVTLVDARKLAYVIFGKTDPFVVLNLGDQEIRSKKNSQTTVIGAPGEPIWNQDFHLLVADPRKQKLYIQVKDSIGFTDFAIGTGEARFLTFMIFVDKQVELGSLQDTVPTDRVVALRGGWNFFRKQLSGELLLRLTYKAYVEDEEDAIEKTLTDGDASDDESSEFEQAAEVYGQTFGGYPSGGERESFMDVLAALLVSEEFLGIVSSETATSKATESSASLESPIPKARNPITQGSTLDANRAPGNSKDSTLVWLAVATSIAVLIAINVGGSGFFNP</sequence>
<reference evidence="10 11" key="1">
    <citation type="submission" date="2020-08" db="EMBL/GenBank/DDBJ databases">
        <title>Plant Genome Project.</title>
        <authorList>
            <person name="Zhang R.-G."/>
        </authorList>
    </citation>
    <scope>NUCLEOTIDE SEQUENCE [LARGE SCALE GENOMIC DNA]</scope>
    <source>
        <tissue evidence="10">Rhizome</tissue>
    </source>
</reference>
<dbReference type="InterPro" id="IPR000008">
    <property type="entry name" value="C2_dom"/>
</dbReference>
<dbReference type="AlphaFoldDB" id="A0A8J5LQR4"/>
<evidence type="ECO:0000256" key="1">
    <source>
        <dbReference type="ARBA" id="ARBA00004370"/>
    </source>
</evidence>
<evidence type="ECO:0000259" key="8">
    <source>
        <dbReference type="PROSITE" id="PS50004"/>
    </source>
</evidence>
<keyword evidence="4" id="KW-0446">Lipid-binding</keyword>
<comment type="subcellular location">
    <subcellularLocation>
        <location evidence="1">Membrane</location>
    </subcellularLocation>
</comment>
<evidence type="ECO:0000256" key="7">
    <source>
        <dbReference type="SAM" id="Phobius"/>
    </source>
</evidence>
<dbReference type="SMART" id="SM00239">
    <property type="entry name" value="C2"/>
    <property type="match status" value="1"/>
</dbReference>
<keyword evidence="2" id="KW-0813">Transport</keyword>
<protein>
    <submittedName>
        <fullName evidence="10">Uncharacterized protein</fullName>
    </submittedName>
</protein>
<dbReference type="Pfam" id="PF00168">
    <property type="entry name" value="C2"/>
    <property type="match status" value="1"/>
</dbReference>
<dbReference type="InterPro" id="IPR031468">
    <property type="entry name" value="SMP_LBD"/>
</dbReference>
<keyword evidence="11" id="KW-1185">Reference proteome</keyword>
<dbReference type="GO" id="GO:0008289">
    <property type="term" value="F:lipid binding"/>
    <property type="evidence" value="ECO:0007669"/>
    <property type="project" value="UniProtKB-KW"/>
</dbReference>
<dbReference type="SUPFAM" id="SSF49562">
    <property type="entry name" value="C2 domain (Calcium/lipid-binding domain, CaLB)"/>
    <property type="match status" value="1"/>
</dbReference>
<feature type="region of interest" description="Disordered" evidence="6">
    <location>
        <begin position="661"/>
        <end position="692"/>
    </location>
</feature>
<feature type="transmembrane region" description="Helical" evidence="7">
    <location>
        <begin position="348"/>
        <end position="370"/>
    </location>
</feature>
<dbReference type="PANTHER" id="PTHR47261:SF2">
    <property type="entry name" value="CALCIUM-DEPENDENT LIPID-BINDING (CALB DOMAIN) FAMILY PROTEIN"/>
    <property type="match status" value="1"/>
</dbReference>
<evidence type="ECO:0000256" key="5">
    <source>
        <dbReference type="ARBA" id="ARBA00023136"/>
    </source>
</evidence>
<keyword evidence="3" id="KW-0445">Lipid transport</keyword>
<dbReference type="Gene3D" id="2.60.40.150">
    <property type="entry name" value="C2 domain"/>
    <property type="match status" value="1"/>
</dbReference>
<feature type="transmembrane region" description="Helical" evidence="7">
    <location>
        <begin position="272"/>
        <end position="291"/>
    </location>
</feature>
<feature type="compositionally biased region" description="Low complexity" evidence="6">
    <location>
        <begin position="661"/>
        <end position="671"/>
    </location>
</feature>
<evidence type="ECO:0000256" key="2">
    <source>
        <dbReference type="ARBA" id="ARBA00022448"/>
    </source>
</evidence>
<dbReference type="Proteomes" id="UP000734854">
    <property type="component" value="Unassembled WGS sequence"/>
</dbReference>
<dbReference type="CDD" id="cd21669">
    <property type="entry name" value="SMP_SF"/>
    <property type="match status" value="1"/>
</dbReference>
<evidence type="ECO:0000313" key="10">
    <source>
        <dbReference type="EMBL" id="KAG6530225.1"/>
    </source>
</evidence>
<dbReference type="InterPro" id="IPR035892">
    <property type="entry name" value="C2_domain_sf"/>
</dbReference>
<dbReference type="EMBL" id="JACMSC010000003">
    <property type="protein sequence ID" value="KAG6530225.1"/>
    <property type="molecule type" value="Genomic_DNA"/>
</dbReference>
<evidence type="ECO:0000256" key="3">
    <source>
        <dbReference type="ARBA" id="ARBA00023055"/>
    </source>
</evidence>
<evidence type="ECO:0000256" key="4">
    <source>
        <dbReference type="ARBA" id="ARBA00023121"/>
    </source>
</evidence>
<feature type="transmembrane region" description="Helical" evidence="7">
    <location>
        <begin position="133"/>
        <end position="151"/>
    </location>
</feature>
<evidence type="ECO:0000259" key="9">
    <source>
        <dbReference type="PROSITE" id="PS51847"/>
    </source>
</evidence>
<evidence type="ECO:0000313" key="11">
    <source>
        <dbReference type="Proteomes" id="UP000734854"/>
    </source>
</evidence>
<name>A0A8J5LQR4_ZINOF</name>
<keyword evidence="7" id="KW-1133">Transmembrane helix</keyword>
<dbReference type="PROSITE" id="PS50004">
    <property type="entry name" value="C2"/>
    <property type="match status" value="1"/>
</dbReference>
<feature type="domain" description="C2" evidence="8">
    <location>
        <begin position="429"/>
        <end position="551"/>
    </location>
</feature>
<organism evidence="10 11">
    <name type="scientific">Zingiber officinale</name>
    <name type="common">Ginger</name>
    <name type="synonym">Amomum zingiber</name>
    <dbReference type="NCBI Taxonomy" id="94328"/>
    <lineage>
        <taxon>Eukaryota</taxon>
        <taxon>Viridiplantae</taxon>
        <taxon>Streptophyta</taxon>
        <taxon>Embryophyta</taxon>
        <taxon>Tracheophyta</taxon>
        <taxon>Spermatophyta</taxon>
        <taxon>Magnoliopsida</taxon>
        <taxon>Liliopsida</taxon>
        <taxon>Zingiberales</taxon>
        <taxon>Zingiberaceae</taxon>
        <taxon>Zingiber</taxon>
    </lineage>
</organism>
<feature type="transmembrane region" description="Helical" evidence="7">
    <location>
        <begin position="700"/>
        <end position="723"/>
    </location>
</feature>
<dbReference type="GO" id="GO:0016020">
    <property type="term" value="C:membrane"/>
    <property type="evidence" value="ECO:0007669"/>
    <property type="project" value="UniProtKB-SubCell"/>
</dbReference>
<keyword evidence="7" id="KW-0812">Transmembrane</keyword>
<proteinExistence type="predicted"/>
<accession>A0A8J5LQR4</accession>
<dbReference type="GO" id="GO:0006869">
    <property type="term" value="P:lipid transport"/>
    <property type="evidence" value="ECO:0007669"/>
    <property type="project" value="UniProtKB-KW"/>
</dbReference>